<dbReference type="AlphaFoldDB" id="A0A2U1BFB9"/>
<evidence type="ECO:0008006" key="4">
    <source>
        <dbReference type="Google" id="ProtNLM"/>
    </source>
</evidence>
<evidence type="ECO:0000313" key="3">
    <source>
        <dbReference type="Proteomes" id="UP000245778"/>
    </source>
</evidence>
<protein>
    <recommendedName>
        <fullName evidence="4">Lipoprotein</fullName>
    </recommendedName>
</protein>
<dbReference type="GeneID" id="93228688"/>
<sequence>MKSKLLLAVAFLSIVLTSCTAKAPVPSSASDPGETAVPTTEHPIPWLDRTLEYLPEVLPEQYREVLSPWDPYTRALLTDGVVIVAPDMKFSSLPQNFRDTLKCIDSDLPYGQYLDADVQEFQDVLCSVYENDDLQIITAYFDPLKEGLYSDAGIEYIRVVHARSDHFCTYQGVRLGDSAETYTSQDAGTSISTGTPYMTYVTDDGKLADLFSSSFAEISSLKDRVADISFVKD</sequence>
<comment type="caution">
    <text evidence="2">The sequence shown here is derived from an EMBL/GenBank/DDBJ whole genome shotgun (WGS) entry which is preliminary data.</text>
</comment>
<name>A0A2U1BFB9_9FIRM</name>
<dbReference type="RefSeq" id="WP_116722405.1">
    <property type="nucleotide sequence ID" value="NZ_CP011524.1"/>
</dbReference>
<accession>A0A2U1BFB9</accession>
<organism evidence="2 3">
    <name type="scientific">Intestinimonas butyriciproducens</name>
    <dbReference type="NCBI Taxonomy" id="1297617"/>
    <lineage>
        <taxon>Bacteria</taxon>
        <taxon>Bacillati</taxon>
        <taxon>Bacillota</taxon>
        <taxon>Clostridia</taxon>
        <taxon>Eubacteriales</taxon>
        <taxon>Intestinimonas</taxon>
    </lineage>
</organism>
<evidence type="ECO:0000313" key="2">
    <source>
        <dbReference type="EMBL" id="PVY47359.1"/>
    </source>
</evidence>
<keyword evidence="1" id="KW-0732">Signal</keyword>
<feature type="chain" id="PRO_5038503082" description="Lipoprotein" evidence="1">
    <location>
        <begin position="24"/>
        <end position="233"/>
    </location>
</feature>
<gene>
    <name evidence="2" type="ORF">C7373_10917</name>
</gene>
<dbReference type="EMBL" id="QEKK01000009">
    <property type="protein sequence ID" value="PVY47359.1"/>
    <property type="molecule type" value="Genomic_DNA"/>
</dbReference>
<evidence type="ECO:0000256" key="1">
    <source>
        <dbReference type="SAM" id="SignalP"/>
    </source>
</evidence>
<feature type="signal peptide" evidence="1">
    <location>
        <begin position="1"/>
        <end position="23"/>
    </location>
</feature>
<dbReference type="PROSITE" id="PS51257">
    <property type="entry name" value="PROKAR_LIPOPROTEIN"/>
    <property type="match status" value="1"/>
</dbReference>
<reference evidence="2 3" key="1">
    <citation type="submission" date="2018-04" db="EMBL/GenBank/DDBJ databases">
        <title>Genomic Encyclopedia of Type Strains, Phase IV (KMG-IV): sequencing the most valuable type-strain genomes for metagenomic binning, comparative biology and taxonomic classification.</title>
        <authorList>
            <person name="Goeker M."/>
        </authorList>
    </citation>
    <scope>NUCLEOTIDE SEQUENCE [LARGE SCALE GENOMIC DNA]</scope>
    <source>
        <strain evidence="2 3">DSM 26588</strain>
    </source>
</reference>
<dbReference type="Proteomes" id="UP000245778">
    <property type="component" value="Unassembled WGS sequence"/>
</dbReference>
<proteinExistence type="predicted"/>